<keyword evidence="7" id="KW-0472">Membrane</keyword>
<dbReference type="EMBL" id="MU002005">
    <property type="protein sequence ID" value="KAF2791708.1"/>
    <property type="molecule type" value="Genomic_DNA"/>
</dbReference>
<evidence type="ECO:0000259" key="11">
    <source>
        <dbReference type="Pfam" id="PF06148"/>
    </source>
</evidence>
<evidence type="ECO:0000256" key="9">
    <source>
        <dbReference type="SAM" id="Coils"/>
    </source>
</evidence>
<proteinExistence type="inferred from homology"/>
<accession>A0A6A6X631</accession>
<sequence>MSRFYLGSPTSSASPSRNSNPSDSDSDDDNLPYPLPLQRSDFLAPNFSPSAYLSSLHNRHQTLEDLRSELRARSQLLSKELLDLVNSNYADFLGLGRSLKSGDEKIEEVRVGLLGFRKEVEGVRERVRGKEEEVGRALEERREVKKRIMAGRQLVEFEGRLKVLEDQLMVEMAGKKDAEGSDVEDSEEDEDEEDEDDGFGVSIGKLRRHVQQWRLIQEIEKGVGEHPFIVAQTPRMMKVRNTLLLDLSTALKQARSAGTDGADRVMKIMRIYADMEESAEAVKVLKALKTA</sequence>
<keyword evidence="4" id="KW-0813">Transport</keyword>
<feature type="domain" description="Conserved oligomeric Golgi complex subunit 2 N-terminal" evidence="11">
    <location>
        <begin position="36"/>
        <end position="110"/>
    </location>
</feature>
<dbReference type="InterPro" id="IPR009316">
    <property type="entry name" value="COG2"/>
</dbReference>
<feature type="coiled-coil region" evidence="9">
    <location>
        <begin position="120"/>
        <end position="147"/>
    </location>
</feature>
<evidence type="ECO:0000256" key="10">
    <source>
        <dbReference type="SAM" id="MobiDB-lite"/>
    </source>
</evidence>
<feature type="region of interest" description="Disordered" evidence="10">
    <location>
        <begin position="174"/>
        <end position="200"/>
    </location>
</feature>
<keyword evidence="13" id="KW-1185">Reference proteome</keyword>
<dbReference type="GO" id="GO:0007030">
    <property type="term" value="P:Golgi organization"/>
    <property type="evidence" value="ECO:0007669"/>
    <property type="project" value="InterPro"/>
</dbReference>
<keyword evidence="5" id="KW-0653">Protein transport</keyword>
<evidence type="ECO:0000256" key="6">
    <source>
        <dbReference type="ARBA" id="ARBA00023034"/>
    </source>
</evidence>
<dbReference type="GO" id="GO:0000139">
    <property type="term" value="C:Golgi membrane"/>
    <property type="evidence" value="ECO:0007669"/>
    <property type="project" value="UniProtKB-SubCell"/>
</dbReference>
<dbReference type="GO" id="GO:0006891">
    <property type="term" value="P:intra-Golgi vesicle-mediated transport"/>
    <property type="evidence" value="ECO:0007669"/>
    <property type="project" value="TreeGrafter"/>
</dbReference>
<dbReference type="InterPro" id="IPR024602">
    <property type="entry name" value="COG_su2_N"/>
</dbReference>
<dbReference type="GO" id="GO:0015031">
    <property type="term" value="P:protein transport"/>
    <property type="evidence" value="ECO:0007669"/>
    <property type="project" value="UniProtKB-KW"/>
</dbReference>
<protein>
    <recommendedName>
        <fullName evidence="3">Conserved oligomeric Golgi complex subunit 2</fullName>
    </recommendedName>
    <alternativeName>
        <fullName evidence="8">Component of oligomeric Golgi complex 2</fullName>
    </alternativeName>
</protein>
<dbReference type="Proteomes" id="UP000799757">
    <property type="component" value="Unassembled WGS sequence"/>
</dbReference>
<dbReference type="GO" id="GO:0017119">
    <property type="term" value="C:Golgi transport complex"/>
    <property type="evidence" value="ECO:0007669"/>
    <property type="project" value="TreeGrafter"/>
</dbReference>
<feature type="compositionally biased region" description="Low complexity" evidence="10">
    <location>
        <begin position="8"/>
        <end position="23"/>
    </location>
</feature>
<evidence type="ECO:0000256" key="8">
    <source>
        <dbReference type="ARBA" id="ARBA00031344"/>
    </source>
</evidence>
<evidence type="ECO:0000313" key="12">
    <source>
        <dbReference type="EMBL" id="KAF2791708.1"/>
    </source>
</evidence>
<evidence type="ECO:0000256" key="3">
    <source>
        <dbReference type="ARBA" id="ARBA00020977"/>
    </source>
</evidence>
<dbReference type="OrthoDB" id="332281at2759"/>
<keyword evidence="6" id="KW-0333">Golgi apparatus</keyword>
<feature type="region of interest" description="Disordered" evidence="10">
    <location>
        <begin position="1"/>
        <end position="35"/>
    </location>
</feature>
<evidence type="ECO:0000313" key="13">
    <source>
        <dbReference type="Proteomes" id="UP000799757"/>
    </source>
</evidence>
<name>A0A6A6X631_9PLEO</name>
<dbReference type="AlphaFoldDB" id="A0A6A6X631"/>
<evidence type="ECO:0000256" key="5">
    <source>
        <dbReference type="ARBA" id="ARBA00022927"/>
    </source>
</evidence>
<feature type="compositionally biased region" description="Acidic residues" evidence="10">
    <location>
        <begin position="180"/>
        <end position="198"/>
    </location>
</feature>
<reference evidence="12" key="1">
    <citation type="journal article" date="2020" name="Stud. Mycol.">
        <title>101 Dothideomycetes genomes: a test case for predicting lifestyles and emergence of pathogens.</title>
        <authorList>
            <person name="Haridas S."/>
            <person name="Albert R."/>
            <person name="Binder M."/>
            <person name="Bloem J."/>
            <person name="Labutti K."/>
            <person name="Salamov A."/>
            <person name="Andreopoulos B."/>
            <person name="Baker S."/>
            <person name="Barry K."/>
            <person name="Bills G."/>
            <person name="Bluhm B."/>
            <person name="Cannon C."/>
            <person name="Castanera R."/>
            <person name="Culley D."/>
            <person name="Daum C."/>
            <person name="Ezra D."/>
            <person name="Gonzalez J."/>
            <person name="Henrissat B."/>
            <person name="Kuo A."/>
            <person name="Liang C."/>
            <person name="Lipzen A."/>
            <person name="Lutzoni F."/>
            <person name="Magnuson J."/>
            <person name="Mondo S."/>
            <person name="Nolan M."/>
            <person name="Ohm R."/>
            <person name="Pangilinan J."/>
            <person name="Park H.-J."/>
            <person name="Ramirez L."/>
            <person name="Alfaro M."/>
            <person name="Sun H."/>
            <person name="Tritt A."/>
            <person name="Yoshinaga Y."/>
            <person name="Zwiers L.-H."/>
            <person name="Turgeon B."/>
            <person name="Goodwin S."/>
            <person name="Spatafora J."/>
            <person name="Crous P."/>
            <person name="Grigoriev I."/>
        </authorList>
    </citation>
    <scope>NUCLEOTIDE SEQUENCE</scope>
    <source>
        <strain evidence="12">CBS 109.77</strain>
    </source>
</reference>
<evidence type="ECO:0000256" key="1">
    <source>
        <dbReference type="ARBA" id="ARBA00004395"/>
    </source>
</evidence>
<evidence type="ECO:0000256" key="2">
    <source>
        <dbReference type="ARBA" id="ARBA00007603"/>
    </source>
</evidence>
<evidence type="ECO:0000256" key="4">
    <source>
        <dbReference type="ARBA" id="ARBA00022448"/>
    </source>
</evidence>
<comment type="similarity">
    <text evidence="2">Belongs to the COG2 family.</text>
</comment>
<dbReference type="Pfam" id="PF06148">
    <property type="entry name" value="COG2_N"/>
    <property type="match status" value="1"/>
</dbReference>
<dbReference type="PANTHER" id="PTHR12961:SF0">
    <property type="entry name" value="CONSERVED OLIGOMERIC GOLGI COMPLEX SUBUNIT 2"/>
    <property type="match status" value="1"/>
</dbReference>
<organism evidence="12 13">
    <name type="scientific">Melanomma pulvis-pyrius CBS 109.77</name>
    <dbReference type="NCBI Taxonomy" id="1314802"/>
    <lineage>
        <taxon>Eukaryota</taxon>
        <taxon>Fungi</taxon>
        <taxon>Dikarya</taxon>
        <taxon>Ascomycota</taxon>
        <taxon>Pezizomycotina</taxon>
        <taxon>Dothideomycetes</taxon>
        <taxon>Pleosporomycetidae</taxon>
        <taxon>Pleosporales</taxon>
        <taxon>Melanommataceae</taxon>
        <taxon>Melanomma</taxon>
    </lineage>
</organism>
<keyword evidence="9" id="KW-0175">Coiled coil</keyword>
<dbReference type="PANTHER" id="PTHR12961">
    <property type="entry name" value="CONSERVED OLIGOMERIC GOLGI COMPLEX COMPONENT 2"/>
    <property type="match status" value="1"/>
</dbReference>
<comment type="subcellular location">
    <subcellularLocation>
        <location evidence="1">Golgi apparatus membrane</location>
        <topology evidence="1">Peripheral membrane protein</topology>
    </subcellularLocation>
</comment>
<evidence type="ECO:0000256" key="7">
    <source>
        <dbReference type="ARBA" id="ARBA00023136"/>
    </source>
</evidence>
<gene>
    <name evidence="12" type="ORF">K505DRAFT_308987</name>
</gene>